<dbReference type="SUPFAM" id="SSF55729">
    <property type="entry name" value="Acyl-CoA N-acyltransferases (Nat)"/>
    <property type="match status" value="1"/>
</dbReference>
<organism evidence="1 4">
    <name type="scientific">Leuconostoc lactis</name>
    <dbReference type="NCBI Taxonomy" id="1246"/>
    <lineage>
        <taxon>Bacteria</taxon>
        <taxon>Bacillati</taxon>
        <taxon>Bacillota</taxon>
        <taxon>Bacilli</taxon>
        <taxon>Lactobacillales</taxon>
        <taxon>Lactobacillaceae</taxon>
        <taxon>Leuconostoc</taxon>
    </lineage>
</organism>
<dbReference type="Proteomes" id="UP000321298">
    <property type="component" value="Chromosome"/>
</dbReference>
<reference evidence="1 4" key="2">
    <citation type="submission" date="2019-12" db="EMBL/GenBank/DDBJ databases">
        <title>Complete genome sequence of Leuconostoc lactis strain AVN1 provides insights into metabolic potential.</title>
        <authorList>
            <person name="Besrour N."/>
            <person name="Najjari A."/>
            <person name="Fhoula I."/>
            <person name="Jaballah S."/>
            <person name="Klibi N."/>
            <person name="Ouzari H.I."/>
        </authorList>
    </citation>
    <scope>NUCLEOTIDE SEQUENCE [LARGE SCALE GENOMIC DNA]</scope>
    <source>
        <strain evidence="1 4">AVN1</strain>
    </source>
</reference>
<evidence type="ECO:0000313" key="2">
    <source>
        <dbReference type="EMBL" id="QEA43612.1"/>
    </source>
</evidence>
<evidence type="ECO:0000313" key="1">
    <source>
        <dbReference type="EMBL" id="MWN20600.1"/>
    </source>
</evidence>
<dbReference type="EMBL" id="WSZI01000008">
    <property type="protein sequence ID" value="MWN20600.1"/>
    <property type="molecule type" value="Genomic_DNA"/>
</dbReference>
<evidence type="ECO:0000313" key="3">
    <source>
        <dbReference type="Proteomes" id="UP000321298"/>
    </source>
</evidence>
<name>A0A5B8T2B7_LEULA</name>
<keyword evidence="3" id="KW-1185">Reference proteome</keyword>
<evidence type="ECO:0000313" key="4">
    <source>
        <dbReference type="Proteomes" id="UP000478636"/>
    </source>
</evidence>
<accession>A0A5B8T2B7</accession>
<gene>
    <name evidence="2" type="ORF">FGL83_02330</name>
    <name evidence="1" type="ORF">GQS40_01310</name>
</gene>
<protein>
    <submittedName>
        <fullName evidence="1">Uncharacterized protein</fullName>
    </submittedName>
</protein>
<dbReference type="InterPro" id="IPR016181">
    <property type="entry name" value="Acyl_CoA_acyltransferase"/>
</dbReference>
<dbReference type="Proteomes" id="UP000478636">
    <property type="component" value="Unassembled WGS sequence"/>
</dbReference>
<dbReference type="STRING" id="1246.BCR17_02970"/>
<proteinExistence type="predicted"/>
<reference evidence="2 3" key="1">
    <citation type="submission" date="2019-06" db="EMBL/GenBank/DDBJ databases">
        <title>Genome analyses of bacteria isolated from kimchi.</title>
        <authorList>
            <person name="Lee S."/>
            <person name="Ahn S."/>
            <person name="Roh S."/>
        </authorList>
    </citation>
    <scope>NUCLEOTIDE SEQUENCE [LARGE SCALE GENOMIC DNA]</scope>
    <source>
        <strain evidence="2 3">CBA3625</strain>
    </source>
</reference>
<dbReference type="RefSeq" id="WP_029510305.1">
    <property type="nucleotide sequence ID" value="NZ_BJMJ01000004.1"/>
</dbReference>
<dbReference type="EMBL" id="CP042387">
    <property type="protein sequence ID" value="QEA43612.1"/>
    <property type="molecule type" value="Genomic_DNA"/>
</dbReference>
<dbReference type="GeneID" id="66531015"/>
<sequence>MTMTVISDPDHPQYDQLTQVDDLDAATLWALQARARQQQKGLIASVANPISRGFLADNGFESVSQTYVATLNIRDFSGEPVVPVADLDSDLQTELVLLLRDHYERTHRFNPPVANVDYDKWLFGHQDFDPEYSIVRLAKQHVVAAILVFKAGEDYELQWTFGDDVTTLHELWRDLLGILPVGSRLQAVFESTDVLAMSVYEMFNWHNTQSVQTTMIWHDTANNLRII</sequence>
<dbReference type="AlphaFoldDB" id="A0A5B8T2B7"/>